<keyword evidence="12" id="KW-1185">Reference proteome</keyword>
<evidence type="ECO:0000313" key="12">
    <source>
        <dbReference type="Proteomes" id="UP001141806"/>
    </source>
</evidence>
<dbReference type="Proteomes" id="UP001141806">
    <property type="component" value="Unassembled WGS sequence"/>
</dbReference>
<dbReference type="Pfam" id="PF08263">
    <property type="entry name" value="LRRNT_2"/>
    <property type="match status" value="1"/>
</dbReference>
<feature type="transmembrane region" description="Helical" evidence="9">
    <location>
        <begin position="833"/>
        <end position="855"/>
    </location>
</feature>
<dbReference type="OrthoDB" id="676979at2759"/>
<evidence type="ECO:0000256" key="1">
    <source>
        <dbReference type="ARBA" id="ARBA00004479"/>
    </source>
</evidence>
<dbReference type="PRINTS" id="PR00019">
    <property type="entry name" value="LEURICHRPT"/>
</dbReference>
<proteinExistence type="predicted"/>
<keyword evidence="3 9" id="KW-0812">Transmembrane</keyword>
<keyword evidence="6 9" id="KW-1133">Transmembrane helix</keyword>
<keyword evidence="4" id="KW-0732">Signal</keyword>
<comment type="subcellular location">
    <subcellularLocation>
        <location evidence="1">Membrane</location>
        <topology evidence="1">Single-pass type I membrane protein</topology>
    </subcellularLocation>
</comment>
<dbReference type="Pfam" id="PF00560">
    <property type="entry name" value="LRR_1"/>
    <property type="match status" value="4"/>
</dbReference>
<name>A0A9Q0KJA1_9MAGN</name>
<organism evidence="11 12">
    <name type="scientific">Protea cynaroides</name>
    <dbReference type="NCBI Taxonomy" id="273540"/>
    <lineage>
        <taxon>Eukaryota</taxon>
        <taxon>Viridiplantae</taxon>
        <taxon>Streptophyta</taxon>
        <taxon>Embryophyta</taxon>
        <taxon>Tracheophyta</taxon>
        <taxon>Spermatophyta</taxon>
        <taxon>Magnoliopsida</taxon>
        <taxon>Proteales</taxon>
        <taxon>Proteaceae</taxon>
        <taxon>Protea</taxon>
    </lineage>
</organism>
<dbReference type="InterPro" id="IPR046956">
    <property type="entry name" value="RLP23-like"/>
</dbReference>
<evidence type="ECO:0000313" key="11">
    <source>
        <dbReference type="EMBL" id="KAJ4971663.1"/>
    </source>
</evidence>
<evidence type="ECO:0000256" key="6">
    <source>
        <dbReference type="ARBA" id="ARBA00022989"/>
    </source>
</evidence>
<accession>A0A9Q0KJA1</accession>
<keyword evidence="5" id="KW-0677">Repeat</keyword>
<feature type="domain" description="Leucine-rich repeat-containing N-terminal plant-type" evidence="10">
    <location>
        <begin position="11"/>
        <end position="53"/>
    </location>
</feature>
<evidence type="ECO:0000259" key="10">
    <source>
        <dbReference type="Pfam" id="PF08263"/>
    </source>
</evidence>
<reference evidence="11" key="1">
    <citation type="journal article" date="2023" name="Plant J.">
        <title>The genome of the king protea, Protea cynaroides.</title>
        <authorList>
            <person name="Chang J."/>
            <person name="Duong T.A."/>
            <person name="Schoeman C."/>
            <person name="Ma X."/>
            <person name="Roodt D."/>
            <person name="Barker N."/>
            <person name="Li Z."/>
            <person name="Van de Peer Y."/>
            <person name="Mizrachi E."/>
        </authorList>
    </citation>
    <scope>NUCLEOTIDE SEQUENCE</scope>
    <source>
        <tissue evidence="11">Young leaves</tissue>
    </source>
</reference>
<keyword evidence="7 9" id="KW-0472">Membrane</keyword>
<dbReference type="InterPro" id="IPR013210">
    <property type="entry name" value="LRR_N_plant-typ"/>
</dbReference>
<dbReference type="AlphaFoldDB" id="A0A9Q0KJA1"/>
<evidence type="ECO:0000256" key="9">
    <source>
        <dbReference type="SAM" id="Phobius"/>
    </source>
</evidence>
<dbReference type="Pfam" id="PF13516">
    <property type="entry name" value="LRR_6"/>
    <property type="match status" value="1"/>
</dbReference>
<evidence type="ECO:0000256" key="7">
    <source>
        <dbReference type="ARBA" id="ARBA00023136"/>
    </source>
</evidence>
<dbReference type="InterPro" id="IPR001611">
    <property type="entry name" value="Leu-rich_rpt"/>
</dbReference>
<gene>
    <name evidence="11" type="ORF">NE237_004762</name>
</gene>
<keyword evidence="2" id="KW-0433">Leucine-rich repeat</keyword>
<evidence type="ECO:0000256" key="3">
    <source>
        <dbReference type="ARBA" id="ARBA00022692"/>
    </source>
</evidence>
<evidence type="ECO:0000256" key="8">
    <source>
        <dbReference type="ARBA" id="ARBA00023180"/>
    </source>
</evidence>
<evidence type="ECO:0000256" key="2">
    <source>
        <dbReference type="ARBA" id="ARBA00022614"/>
    </source>
</evidence>
<protein>
    <recommendedName>
        <fullName evidence="10">Leucine-rich repeat-containing N-terminal plant-type domain-containing protein</fullName>
    </recommendedName>
</protein>
<dbReference type="GO" id="GO:0016020">
    <property type="term" value="C:membrane"/>
    <property type="evidence" value="ECO:0007669"/>
    <property type="project" value="UniProtKB-SubCell"/>
</dbReference>
<dbReference type="FunFam" id="3.80.10.10:FF:000095">
    <property type="entry name" value="LRR receptor-like serine/threonine-protein kinase GSO1"/>
    <property type="match status" value="1"/>
</dbReference>
<dbReference type="PANTHER" id="PTHR48061:SF2">
    <property type="entry name" value="RECEPTOR LIKE PROTEIN 30-LIKE"/>
    <property type="match status" value="1"/>
</dbReference>
<evidence type="ECO:0000256" key="4">
    <source>
        <dbReference type="ARBA" id="ARBA00022729"/>
    </source>
</evidence>
<sequence length="867" mass="97154">MKFWFSGQCLEDQKYLLLHLNQNLLIDEPSVDSKLVSWNKSTDCCSWKGVTCDGNSGHVTGLDLSGESMYGGIDNSSSSLFKLRYLQSLNLAENDFQKSFLPIPSGLAKLISRLTRLESLDLSATTDEPNFLRLDKLDFNTLLRNLSGLRILRLDGIDLSREGSQWDRTLSYALPNLWNNFSRKFPEKNLHLKTLQSLDLSWNPLLHGYLPEFHRNGSLQTLNLQGCSFNGSIPSTIVEHNQLGYLDLSSNSFTGPIPLLPETLIEVILAENNLTNTIHSMERYHRLYSPCMHTLKYLLLQQNQFAGQLTELHNTSSAPLDTLDLGSNKLEGPIPLSIFELQHLTGLKLSFNNFSGLSYLDLSYNSLWINSSICKSVSSFRWLEKLNLASCNLPCFPDFLTRNQVGMDFLDLSNNQIHGQLPSWVWQIGGERYVAWLNFSFNFLNNLDQPFPDPKNYTIFLLDLTSNLLQGPIPVLSPLLKYLDLSNNNFQSNILSNFTRGNYVTHFFSLSSNNLTGEIPQSICNFGQLEILDLSNNSLRGTIPLCLANMSNLRVLYLQHNYLVGRIPRIFPVVCSLWALDLSRNRLEGPLPKSLANCKKLENCTFPKLQIVDLSSNDLMGNLPSECLMKLTTMMAVNDETLSFDFLNYTDEVVIKNYGSSFLKIIIQQKTMGKVTIKGQEMELTKIPIVYTTIDLSNNGFEGEIPDVIGDLIALHFLNLSQNTLTGQIPSSLGNLKQLESLDLSRNKLEGEIPQQLTSLTFLSFLNLSWNDLTGTIPTTNQFGTFTETSFGGNEGLCGALLSRNCMSIEPAALPPTTSMSNKRQLFGYDWDMVVSGFVVGFGGGAGGVVAFIFFSDPGRKWLLSRS</sequence>
<dbReference type="SUPFAM" id="SSF52058">
    <property type="entry name" value="L domain-like"/>
    <property type="match status" value="3"/>
</dbReference>
<dbReference type="FunFam" id="3.80.10.10:FF:000383">
    <property type="entry name" value="Leucine-rich repeat receptor protein kinase EMS1"/>
    <property type="match status" value="1"/>
</dbReference>
<keyword evidence="8" id="KW-0325">Glycoprotein</keyword>
<dbReference type="InterPro" id="IPR032675">
    <property type="entry name" value="LRR_dom_sf"/>
</dbReference>
<dbReference type="Gene3D" id="3.80.10.10">
    <property type="entry name" value="Ribonuclease Inhibitor"/>
    <property type="match status" value="3"/>
</dbReference>
<dbReference type="EMBL" id="JAMYWD010000005">
    <property type="protein sequence ID" value="KAJ4971663.1"/>
    <property type="molecule type" value="Genomic_DNA"/>
</dbReference>
<dbReference type="Pfam" id="PF13855">
    <property type="entry name" value="LRR_8"/>
    <property type="match status" value="2"/>
</dbReference>
<evidence type="ECO:0000256" key="5">
    <source>
        <dbReference type="ARBA" id="ARBA00022737"/>
    </source>
</evidence>
<comment type="caution">
    <text evidence="11">The sequence shown here is derived from an EMBL/GenBank/DDBJ whole genome shotgun (WGS) entry which is preliminary data.</text>
</comment>
<dbReference type="PANTHER" id="PTHR48061">
    <property type="entry name" value="LEUCINE-RICH REPEAT RECEPTOR PROTEIN KINASE EMS1-LIKE-RELATED"/>
    <property type="match status" value="1"/>
</dbReference>